<feature type="region of interest" description="Disordered" evidence="6">
    <location>
        <begin position="335"/>
        <end position="392"/>
    </location>
</feature>
<dbReference type="GO" id="GO:0005829">
    <property type="term" value="C:cytosol"/>
    <property type="evidence" value="ECO:0007669"/>
    <property type="project" value="TreeGrafter"/>
</dbReference>
<gene>
    <name evidence="8" type="primary">107363415</name>
</gene>
<dbReference type="InterPro" id="IPR036855">
    <property type="entry name" value="Znf_CCCH_sf"/>
</dbReference>
<dbReference type="SMART" id="SM00356">
    <property type="entry name" value="ZnF_C3H1"/>
    <property type="match status" value="2"/>
</dbReference>
<dbReference type="Proteomes" id="UP000015104">
    <property type="component" value="Unassembled WGS sequence"/>
</dbReference>
<dbReference type="OMA" id="GREMFYF"/>
<evidence type="ECO:0000256" key="2">
    <source>
        <dbReference type="ARBA" id="ARBA00022723"/>
    </source>
</evidence>
<evidence type="ECO:0000313" key="8">
    <source>
        <dbReference type="EnsemblMetazoa" id="tetur10g04050.1"/>
    </source>
</evidence>
<feature type="compositionally biased region" description="Acidic residues" evidence="6">
    <location>
        <begin position="379"/>
        <end position="392"/>
    </location>
</feature>
<comment type="similarity">
    <text evidence="1">Belongs to the ZC3H15/TMA46 family.</text>
</comment>
<dbReference type="Gene3D" id="6.20.400.10">
    <property type="match status" value="1"/>
</dbReference>
<keyword evidence="3 5" id="KW-0863">Zinc-finger</keyword>
<dbReference type="HOGENOM" id="CLU_042870_3_0_1"/>
<keyword evidence="2 5" id="KW-0479">Metal-binding</keyword>
<keyword evidence="4 5" id="KW-0862">Zinc</keyword>
<dbReference type="GO" id="GO:0003729">
    <property type="term" value="F:mRNA binding"/>
    <property type="evidence" value="ECO:0007669"/>
    <property type="project" value="TreeGrafter"/>
</dbReference>
<dbReference type="EnsemblMetazoa" id="tetur10g04050.1">
    <property type="protein sequence ID" value="tetur10g04050.1"/>
    <property type="gene ID" value="tetur10g04050"/>
</dbReference>
<dbReference type="PROSITE" id="PS50103">
    <property type="entry name" value="ZF_C3H1"/>
    <property type="match status" value="2"/>
</dbReference>
<dbReference type="InterPro" id="IPR000571">
    <property type="entry name" value="Znf_CCCH"/>
</dbReference>
<dbReference type="Pfam" id="PF18345">
    <property type="entry name" value="zf_CCCH_4"/>
    <property type="match status" value="1"/>
</dbReference>
<feature type="region of interest" description="Disordered" evidence="6">
    <location>
        <begin position="1"/>
        <end position="26"/>
    </location>
</feature>
<evidence type="ECO:0000313" key="9">
    <source>
        <dbReference type="Proteomes" id="UP000015104"/>
    </source>
</evidence>
<feature type="compositionally biased region" description="Basic and acidic residues" evidence="6">
    <location>
        <begin position="12"/>
        <end position="26"/>
    </location>
</feature>
<evidence type="ECO:0000259" key="7">
    <source>
        <dbReference type="PROSITE" id="PS50103"/>
    </source>
</evidence>
<proteinExistence type="inferred from homology"/>
<dbReference type="eggNOG" id="KOG1763">
    <property type="taxonomic scope" value="Eukaryota"/>
</dbReference>
<feature type="domain" description="C3H1-type" evidence="7">
    <location>
        <begin position="161"/>
        <end position="199"/>
    </location>
</feature>
<dbReference type="SUPFAM" id="SSF90229">
    <property type="entry name" value="CCCH zinc finger"/>
    <property type="match status" value="1"/>
</dbReference>
<feature type="zinc finger region" description="C3H1-type" evidence="5">
    <location>
        <begin position="90"/>
        <end position="117"/>
    </location>
</feature>
<keyword evidence="9" id="KW-1185">Reference proteome</keyword>
<dbReference type="Pfam" id="PF16543">
    <property type="entry name" value="DFRP_C"/>
    <property type="match status" value="1"/>
</dbReference>
<evidence type="ECO:0000256" key="1">
    <source>
        <dbReference type="ARBA" id="ARBA00010043"/>
    </source>
</evidence>
<dbReference type="InterPro" id="IPR032378">
    <property type="entry name" value="ZC3H15/TMA46_C"/>
</dbReference>
<dbReference type="PANTHER" id="PTHR12681">
    <property type="entry name" value="ZINC FINGER-CONTAINING PROTEIN P48ZNF"/>
    <property type="match status" value="1"/>
</dbReference>
<dbReference type="GO" id="GO:0008270">
    <property type="term" value="F:zinc ion binding"/>
    <property type="evidence" value="ECO:0007669"/>
    <property type="project" value="UniProtKB-KW"/>
</dbReference>
<dbReference type="PANTHER" id="PTHR12681:SF0">
    <property type="entry name" value="ZINC FINGER CCCH DOMAIN-CONTAINING PROTEIN 15"/>
    <property type="match status" value="1"/>
</dbReference>
<dbReference type="EMBL" id="CAEY01000038">
    <property type="status" value="NOT_ANNOTATED_CDS"/>
    <property type="molecule type" value="Genomic_DNA"/>
</dbReference>
<evidence type="ECO:0000256" key="6">
    <source>
        <dbReference type="SAM" id="MobiDB-lite"/>
    </source>
</evidence>
<evidence type="ECO:0000256" key="3">
    <source>
        <dbReference type="ARBA" id="ARBA00022771"/>
    </source>
</evidence>
<organism evidence="8 9">
    <name type="scientific">Tetranychus urticae</name>
    <name type="common">Two-spotted spider mite</name>
    <dbReference type="NCBI Taxonomy" id="32264"/>
    <lineage>
        <taxon>Eukaryota</taxon>
        <taxon>Metazoa</taxon>
        <taxon>Ecdysozoa</taxon>
        <taxon>Arthropoda</taxon>
        <taxon>Chelicerata</taxon>
        <taxon>Arachnida</taxon>
        <taxon>Acari</taxon>
        <taxon>Acariformes</taxon>
        <taxon>Trombidiformes</taxon>
        <taxon>Prostigmata</taxon>
        <taxon>Eleutherengona</taxon>
        <taxon>Raphignathae</taxon>
        <taxon>Tetranychoidea</taxon>
        <taxon>Tetranychidae</taxon>
        <taxon>Tetranychus</taxon>
    </lineage>
</organism>
<dbReference type="OrthoDB" id="278280at2759"/>
<feature type="zinc finger region" description="C3H1-type" evidence="5">
    <location>
        <begin position="161"/>
        <end position="199"/>
    </location>
</feature>
<feature type="compositionally biased region" description="Low complexity" evidence="6">
    <location>
        <begin position="357"/>
        <end position="373"/>
    </location>
</feature>
<dbReference type="AlphaFoldDB" id="T1KFR2"/>
<dbReference type="KEGG" id="tut:107363415"/>
<reference evidence="9" key="1">
    <citation type="submission" date="2011-08" db="EMBL/GenBank/DDBJ databases">
        <authorList>
            <person name="Rombauts S."/>
        </authorList>
    </citation>
    <scope>NUCLEOTIDE SEQUENCE</scope>
    <source>
        <strain evidence="9">London</strain>
    </source>
</reference>
<evidence type="ECO:0000256" key="4">
    <source>
        <dbReference type="ARBA" id="ARBA00022833"/>
    </source>
</evidence>
<name>T1KFR2_TETUR</name>
<evidence type="ECO:0000256" key="5">
    <source>
        <dbReference type="PROSITE-ProRule" id="PRU00723"/>
    </source>
</evidence>
<protein>
    <recommendedName>
        <fullName evidence="7">C3H1-type domain-containing protein</fullName>
    </recommendedName>
</protein>
<dbReference type="GO" id="GO:0002181">
    <property type="term" value="P:cytoplasmic translation"/>
    <property type="evidence" value="ECO:0007669"/>
    <property type="project" value="TreeGrafter"/>
</dbReference>
<sequence>MPPKKQPPAASKKTEQKKKEKIVEDKTFGLKNKKGAKTQKYIQQVAKCYNANQGKDQPKTSKKEEKKKELEEFNKIFKPVVTQKVEKGVDPKSVICVFFKQGQCSKGDKCKFSHNLAVEKKGEKRNIYEDTREEDKMEDWDEDKLKDVVEKKHGEKERTKPKTEIICKFFLEALEASKYGWFWECPNGADKCHYRHALPPGFVLKRDLKKADKKDEISIEDLVEKERAKLDYNLPKITLQTFMEWKKRKINDKREKSRKETERKKAEYKAGRNIGLSGREMFTFNPDLVNDGALDDDEATFDNLRREDEDDNESSNQQIKEIDFNALQNDLRDVDGSGTQILGKRQFDTRDDDDTGDAAPSAEATATTSSVSEVKIDDIPIDENLFDDDEDLDDLDEELADLKVDAS</sequence>
<feature type="domain" description="C3H1-type" evidence="7">
    <location>
        <begin position="90"/>
        <end position="117"/>
    </location>
</feature>
<reference evidence="8" key="2">
    <citation type="submission" date="2015-06" db="UniProtKB">
        <authorList>
            <consortium name="EnsemblMetazoa"/>
        </authorList>
    </citation>
    <scope>IDENTIFICATION</scope>
</reference>
<dbReference type="Gene3D" id="4.10.1000.10">
    <property type="entry name" value="Zinc finger, CCCH-type"/>
    <property type="match status" value="1"/>
</dbReference>
<accession>T1KFR2</accession>
<dbReference type="STRING" id="32264.T1KFR2"/>